<dbReference type="AlphaFoldDB" id="A0A926F8R3"/>
<evidence type="ECO:0000259" key="3">
    <source>
        <dbReference type="Pfam" id="PF13439"/>
    </source>
</evidence>
<dbReference type="InterPro" id="IPR028098">
    <property type="entry name" value="Glyco_trans_4-like_N"/>
</dbReference>
<dbReference type="RefSeq" id="WP_262431581.1">
    <property type="nucleotide sequence ID" value="NZ_JACRTE010000003.1"/>
</dbReference>
<name>A0A926F8R3_9FIRM</name>
<accession>A0A926F8R3</accession>
<dbReference type="Pfam" id="PF13439">
    <property type="entry name" value="Glyco_transf_4"/>
    <property type="match status" value="1"/>
</dbReference>
<dbReference type="InterPro" id="IPR001296">
    <property type="entry name" value="Glyco_trans_1"/>
</dbReference>
<dbReference type="Gene3D" id="3.40.50.2000">
    <property type="entry name" value="Glycogen Phosphorylase B"/>
    <property type="match status" value="2"/>
</dbReference>
<dbReference type="Pfam" id="PF04230">
    <property type="entry name" value="PS_pyruv_trans"/>
    <property type="match status" value="1"/>
</dbReference>
<dbReference type="InterPro" id="IPR007345">
    <property type="entry name" value="Polysacch_pyruvyl_Trfase"/>
</dbReference>
<dbReference type="SUPFAM" id="SSF53756">
    <property type="entry name" value="UDP-Glycosyltransferase/glycogen phosphorylase"/>
    <property type="match status" value="1"/>
</dbReference>
<evidence type="ECO:0000259" key="2">
    <source>
        <dbReference type="Pfam" id="PF04230"/>
    </source>
</evidence>
<keyword evidence="4" id="KW-0808">Transferase</keyword>
<evidence type="ECO:0000313" key="5">
    <source>
        <dbReference type="Proteomes" id="UP000647416"/>
    </source>
</evidence>
<dbReference type="GO" id="GO:0016757">
    <property type="term" value="F:glycosyltransferase activity"/>
    <property type="evidence" value="ECO:0007669"/>
    <property type="project" value="InterPro"/>
</dbReference>
<protein>
    <submittedName>
        <fullName evidence="4">Polysaccharide pyruvyl transferase CsaB</fullName>
    </submittedName>
</protein>
<feature type="domain" description="Glycosyltransferase subfamily 4-like N-terminal" evidence="3">
    <location>
        <begin position="15"/>
        <end position="166"/>
    </location>
</feature>
<evidence type="ECO:0000313" key="4">
    <source>
        <dbReference type="EMBL" id="MBC8596015.1"/>
    </source>
</evidence>
<dbReference type="EMBL" id="JACRTE010000003">
    <property type="protein sequence ID" value="MBC8596015.1"/>
    <property type="molecule type" value="Genomic_DNA"/>
</dbReference>
<dbReference type="InterPro" id="IPR019896">
    <property type="entry name" value="Polysacch_pyruvyl_Trfase_CsaB"/>
</dbReference>
<comment type="caution">
    <text evidence="4">The sequence shown here is derived from an EMBL/GenBank/DDBJ whole genome shotgun (WGS) entry which is preliminary data.</text>
</comment>
<gene>
    <name evidence="4" type="primary">csaB</name>
    <name evidence="4" type="ORF">H8706_03925</name>
</gene>
<dbReference type="Pfam" id="PF00534">
    <property type="entry name" value="Glycos_transf_1"/>
    <property type="match status" value="1"/>
</dbReference>
<proteinExistence type="predicted"/>
<feature type="domain" description="Polysaccharide pyruvyl transferase" evidence="2">
    <location>
        <begin position="391"/>
        <end position="674"/>
    </location>
</feature>
<evidence type="ECO:0000259" key="1">
    <source>
        <dbReference type="Pfam" id="PF00534"/>
    </source>
</evidence>
<dbReference type="NCBIfam" id="TIGR03609">
    <property type="entry name" value="S_layer_CsaB"/>
    <property type="match status" value="1"/>
</dbReference>
<sequence>MKRIRVLLALMGLEIGGAETHAVELAKYLCKKGYIVYAVSSGGVYEKELADAGVRHYYAPLTKKDPISMYKSYSVIKNVVLREKIDLIHAHARIPAFVSSLVKKKLGIPLVSTVHGVYSTAWHYKMLTNWGDEAVCVSEDVQKYVIENYNFSPDNTLITINGIDTDVFSGDFIHYDTLAEFNLPEHAFKIVCVSRLDAGNTNAAYSLLSIAGKLSEQIDELKIIMVGGGSEFEKISALCDEKNSELKKEIFVMTNSRTDVHKFLSIADVFVGISRAALEAMSARVPVILTGQFGYGGIFSPDNLDVCLKNNFTCRGEDFASDNTFFEDIMTVYNMPNEKRSALTQFGRETVLKNYSVTAMAENTITAYKKVLREKANSYDFMISGYFGFNNSGDDALLQAMLDNLKSLDKDVRIVVLSRRPDETVKRYNVDAINRFSPFKVMKVMNRTKVLLSGGGSLIQDVTSTKSILYYLTIMKTALKKHMSLMVYANGVGPINRAKNRRLTKKIFDKADIITLREEGSLKLLKEIGVTNDNIILTADPALNLVPSDAELTENVLRSHGIKGDINLIGVSVREWNKNEHNFEKTFAKNLDIICRMNNVYPVFLPMQLPNDLEFSKKICENLETPYYIIGTRYDEKIFAGIISRCSLLIGMRLHSLIYAASVCVPIVGIVYDPKVKSFLDYVGQTHFIGAEKISGENFIGIISDCLKNKDTIKEEFKKRIDVLCKKAKYNADIAMKLLNKETIITFDAEENAENTEEAHSENTGD</sequence>
<organism evidence="4 5">
    <name type="scientific">Qingrenia yutianensis</name>
    <dbReference type="NCBI Taxonomy" id="2763676"/>
    <lineage>
        <taxon>Bacteria</taxon>
        <taxon>Bacillati</taxon>
        <taxon>Bacillota</taxon>
        <taxon>Clostridia</taxon>
        <taxon>Eubacteriales</taxon>
        <taxon>Oscillospiraceae</taxon>
        <taxon>Qingrenia</taxon>
    </lineage>
</organism>
<dbReference type="PANTHER" id="PTHR36836">
    <property type="entry name" value="COLANIC ACID BIOSYNTHESIS PROTEIN WCAK"/>
    <property type="match status" value="1"/>
</dbReference>
<reference evidence="4" key="1">
    <citation type="submission" date="2020-08" db="EMBL/GenBank/DDBJ databases">
        <title>Genome public.</title>
        <authorList>
            <person name="Liu C."/>
            <person name="Sun Q."/>
        </authorList>
    </citation>
    <scope>NUCLEOTIDE SEQUENCE</scope>
    <source>
        <strain evidence="4">NSJ-50</strain>
    </source>
</reference>
<keyword evidence="5" id="KW-1185">Reference proteome</keyword>
<dbReference type="PANTHER" id="PTHR36836:SF1">
    <property type="entry name" value="COLANIC ACID BIOSYNTHESIS PROTEIN WCAK"/>
    <property type="match status" value="1"/>
</dbReference>
<dbReference type="Proteomes" id="UP000647416">
    <property type="component" value="Unassembled WGS sequence"/>
</dbReference>
<feature type="domain" description="Glycosyl transferase family 1" evidence="1">
    <location>
        <begin position="182"/>
        <end position="303"/>
    </location>
</feature>